<accession>A0AAE0CUR7</accession>
<evidence type="ECO:0000313" key="2">
    <source>
        <dbReference type="Proteomes" id="UP001280121"/>
    </source>
</evidence>
<organism evidence="1 2">
    <name type="scientific">Dipteronia dyeriana</name>
    <dbReference type="NCBI Taxonomy" id="168575"/>
    <lineage>
        <taxon>Eukaryota</taxon>
        <taxon>Viridiplantae</taxon>
        <taxon>Streptophyta</taxon>
        <taxon>Embryophyta</taxon>
        <taxon>Tracheophyta</taxon>
        <taxon>Spermatophyta</taxon>
        <taxon>Magnoliopsida</taxon>
        <taxon>eudicotyledons</taxon>
        <taxon>Gunneridae</taxon>
        <taxon>Pentapetalae</taxon>
        <taxon>rosids</taxon>
        <taxon>malvids</taxon>
        <taxon>Sapindales</taxon>
        <taxon>Sapindaceae</taxon>
        <taxon>Hippocastanoideae</taxon>
        <taxon>Acereae</taxon>
        <taxon>Dipteronia</taxon>
    </lineage>
</organism>
<proteinExistence type="predicted"/>
<dbReference type="Proteomes" id="UP001280121">
    <property type="component" value="Unassembled WGS sequence"/>
</dbReference>
<protein>
    <submittedName>
        <fullName evidence="1">Uncharacterized protein</fullName>
    </submittedName>
</protein>
<dbReference type="EMBL" id="JANJYI010000001">
    <property type="protein sequence ID" value="KAK2664257.1"/>
    <property type="molecule type" value="Genomic_DNA"/>
</dbReference>
<evidence type="ECO:0000313" key="1">
    <source>
        <dbReference type="EMBL" id="KAK2664257.1"/>
    </source>
</evidence>
<gene>
    <name evidence="1" type="ORF">Ddye_002831</name>
</gene>
<sequence>MVHDAYKHCTVDPKAFKALLKDAEKPLFPGCKKYTKLSALVKLFNIKGKYGWSDNSFSDLLSCLKDMLPVNNEIPTSFYEADWMTVDISCPW</sequence>
<comment type="caution">
    <text evidence="1">The sequence shown here is derived from an EMBL/GenBank/DDBJ whole genome shotgun (WGS) entry which is preliminary data.</text>
</comment>
<keyword evidence="2" id="KW-1185">Reference proteome</keyword>
<name>A0AAE0CUR7_9ROSI</name>
<dbReference type="AlphaFoldDB" id="A0AAE0CUR7"/>
<reference evidence="1" key="1">
    <citation type="journal article" date="2023" name="Plant J.">
        <title>Genome sequences and population genomics provide insights into the demographic history, inbreeding, and mutation load of two 'living fossil' tree species of Dipteronia.</title>
        <authorList>
            <person name="Feng Y."/>
            <person name="Comes H.P."/>
            <person name="Chen J."/>
            <person name="Zhu S."/>
            <person name="Lu R."/>
            <person name="Zhang X."/>
            <person name="Li P."/>
            <person name="Qiu J."/>
            <person name="Olsen K.M."/>
            <person name="Qiu Y."/>
        </authorList>
    </citation>
    <scope>NUCLEOTIDE SEQUENCE</scope>
    <source>
        <strain evidence="1">KIB01</strain>
    </source>
</reference>